<sequence length="106" mass="11732">MNIKDQLRKNKFIKNNGAVIRAINLLRTDYVNLVDVTAALEPQIAENEALDSLNYLLEGGYIRLVKIRSEQAVECIGDDYTQLAGKLTAKGIQLVNGAIEDPCIDL</sequence>
<dbReference type="OrthoDB" id="1858597at2"/>
<dbReference type="STRING" id="39492.ERS852540_02157"/>
<evidence type="ECO:0000313" key="2">
    <source>
        <dbReference type="Proteomes" id="UP000095662"/>
    </source>
</evidence>
<reference evidence="1 2" key="1">
    <citation type="submission" date="2015-09" db="EMBL/GenBank/DDBJ databases">
        <authorList>
            <consortium name="Pathogen Informatics"/>
        </authorList>
    </citation>
    <scope>NUCLEOTIDE SEQUENCE [LARGE SCALE GENOMIC DNA]</scope>
    <source>
        <strain evidence="1 2">2789STDY5834928</strain>
    </source>
</reference>
<organism evidence="1 2">
    <name type="scientific">[Eubacterium] siraeum</name>
    <dbReference type="NCBI Taxonomy" id="39492"/>
    <lineage>
        <taxon>Bacteria</taxon>
        <taxon>Bacillati</taxon>
        <taxon>Bacillota</taxon>
        <taxon>Clostridia</taxon>
        <taxon>Eubacteriales</taxon>
        <taxon>Oscillospiraceae</taxon>
        <taxon>Oscillospiraceae incertae sedis</taxon>
    </lineage>
</organism>
<dbReference type="Proteomes" id="UP000095662">
    <property type="component" value="Unassembled WGS sequence"/>
</dbReference>
<evidence type="ECO:0008006" key="3">
    <source>
        <dbReference type="Google" id="ProtNLM"/>
    </source>
</evidence>
<protein>
    <recommendedName>
        <fullName evidence="3">YjcQ protein</fullName>
    </recommendedName>
</protein>
<name>A0A175A521_9FIRM</name>
<accession>A0A175A521</accession>
<proteinExistence type="predicted"/>
<evidence type="ECO:0000313" key="1">
    <source>
        <dbReference type="EMBL" id="CUQ90550.1"/>
    </source>
</evidence>
<gene>
    <name evidence="1" type="ORF">ERS852540_02157</name>
</gene>
<dbReference type="AlphaFoldDB" id="A0A175A521"/>
<dbReference type="EMBL" id="CZBY01000020">
    <property type="protein sequence ID" value="CUQ90550.1"/>
    <property type="molecule type" value="Genomic_DNA"/>
</dbReference>